<protein>
    <submittedName>
        <fullName evidence="1">Uncharacterized protein</fullName>
    </submittedName>
</protein>
<dbReference type="EMBL" id="BKCJ011273014">
    <property type="protein sequence ID" value="GFD13515.1"/>
    <property type="molecule type" value="Genomic_DNA"/>
</dbReference>
<reference evidence="1" key="1">
    <citation type="journal article" date="2019" name="Sci. Rep.">
        <title>Draft genome of Tanacetum cinerariifolium, the natural source of mosquito coil.</title>
        <authorList>
            <person name="Yamashiro T."/>
            <person name="Shiraishi A."/>
            <person name="Satake H."/>
            <person name="Nakayama K."/>
        </authorList>
    </citation>
    <scope>NUCLEOTIDE SEQUENCE</scope>
</reference>
<feature type="non-terminal residue" evidence="1">
    <location>
        <position position="1"/>
    </location>
</feature>
<organism evidence="1">
    <name type="scientific">Tanacetum cinerariifolium</name>
    <name type="common">Dalmatian daisy</name>
    <name type="synonym">Chrysanthemum cinerariifolium</name>
    <dbReference type="NCBI Taxonomy" id="118510"/>
    <lineage>
        <taxon>Eukaryota</taxon>
        <taxon>Viridiplantae</taxon>
        <taxon>Streptophyta</taxon>
        <taxon>Embryophyta</taxon>
        <taxon>Tracheophyta</taxon>
        <taxon>Spermatophyta</taxon>
        <taxon>Magnoliopsida</taxon>
        <taxon>eudicotyledons</taxon>
        <taxon>Gunneridae</taxon>
        <taxon>Pentapetalae</taxon>
        <taxon>asterids</taxon>
        <taxon>campanulids</taxon>
        <taxon>Asterales</taxon>
        <taxon>Asteraceae</taxon>
        <taxon>Asteroideae</taxon>
        <taxon>Anthemideae</taxon>
        <taxon>Anthemidinae</taxon>
        <taxon>Tanacetum</taxon>
    </lineage>
</organism>
<proteinExistence type="predicted"/>
<sequence>AKHSRGNEDVNTASVSTASINVSTASANVGVASISQDTACAYITSQSSGSQIKFEDINQIDENDIEEMDIKWNMALLSMRADKFWKKTGKKISIQGIDVAGFDKSKVGWFNFHKMGHFARECRAPRIQDRGRRDNYRQVSKVEEQDPKALMAFDGVGWD</sequence>
<evidence type="ECO:0000313" key="1">
    <source>
        <dbReference type="EMBL" id="GFD13515.1"/>
    </source>
</evidence>
<comment type="caution">
    <text evidence="1">The sequence shown here is derived from an EMBL/GenBank/DDBJ whole genome shotgun (WGS) entry which is preliminary data.</text>
</comment>
<gene>
    <name evidence="1" type="ORF">Tci_885484</name>
</gene>
<name>A0A699TRT3_TANCI</name>
<dbReference type="AlphaFoldDB" id="A0A699TRT3"/>
<accession>A0A699TRT3</accession>